<keyword evidence="8" id="KW-1185">Reference proteome</keyword>
<feature type="transmembrane region" description="Helical" evidence="6">
    <location>
        <begin position="47"/>
        <end position="71"/>
    </location>
</feature>
<feature type="transmembrane region" description="Helical" evidence="6">
    <location>
        <begin position="83"/>
        <end position="102"/>
    </location>
</feature>
<feature type="transmembrane region" description="Helical" evidence="6">
    <location>
        <begin position="468"/>
        <end position="488"/>
    </location>
</feature>
<proteinExistence type="predicted"/>
<dbReference type="RefSeq" id="WP_166151589.1">
    <property type="nucleotide sequence ID" value="NZ_JAAOIW010000005.1"/>
</dbReference>
<evidence type="ECO:0000256" key="3">
    <source>
        <dbReference type="ARBA" id="ARBA00022692"/>
    </source>
</evidence>
<dbReference type="PIRSF" id="PIRSF038958">
    <property type="entry name" value="PG_synth_SpoVB"/>
    <property type="match status" value="1"/>
</dbReference>
<dbReference type="EMBL" id="JAAOIW010000005">
    <property type="protein sequence ID" value="NHN31515.1"/>
    <property type="molecule type" value="Genomic_DNA"/>
</dbReference>
<dbReference type="PANTHER" id="PTHR30250:SF21">
    <property type="entry name" value="LIPID II FLIPPASE MURJ"/>
    <property type="match status" value="1"/>
</dbReference>
<evidence type="ECO:0000256" key="5">
    <source>
        <dbReference type="ARBA" id="ARBA00023136"/>
    </source>
</evidence>
<feature type="transmembrane region" description="Helical" evidence="6">
    <location>
        <begin position="114"/>
        <end position="134"/>
    </location>
</feature>
<evidence type="ECO:0000313" key="8">
    <source>
        <dbReference type="Proteomes" id="UP001165962"/>
    </source>
</evidence>
<feature type="transmembrane region" description="Helical" evidence="6">
    <location>
        <begin position="269"/>
        <end position="291"/>
    </location>
</feature>
<dbReference type="PANTHER" id="PTHR30250">
    <property type="entry name" value="PST FAMILY PREDICTED COLANIC ACID TRANSPORTER"/>
    <property type="match status" value="1"/>
</dbReference>
<protein>
    <submittedName>
        <fullName evidence="7">Oligosaccharide flippase family protein</fullName>
    </submittedName>
</protein>
<comment type="subcellular location">
    <subcellularLocation>
        <location evidence="1">Cell membrane</location>
        <topology evidence="1">Multi-pass membrane protein</topology>
    </subcellularLocation>
</comment>
<feature type="transmembrane region" description="Helical" evidence="6">
    <location>
        <begin position="312"/>
        <end position="332"/>
    </location>
</feature>
<feature type="transmembrane region" description="Helical" evidence="6">
    <location>
        <begin position="438"/>
        <end position="456"/>
    </location>
</feature>
<feature type="transmembrane region" description="Helical" evidence="6">
    <location>
        <begin position="222"/>
        <end position="249"/>
    </location>
</feature>
<evidence type="ECO:0000256" key="1">
    <source>
        <dbReference type="ARBA" id="ARBA00004651"/>
    </source>
</evidence>
<feature type="transmembrane region" description="Helical" evidence="6">
    <location>
        <begin position="146"/>
        <end position="170"/>
    </location>
</feature>
<keyword evidence="2" id="KW-1003">Cell membrane</keyword>
<accession>A0ABX0JCU5</accession>
<evidence type="ECO:0000256" key="2">
    <source>
        <dbReference type="ARBA" id="ARBA00022475"/>
    </source>
</evidence>
<comment type="caution">
    <text evidence="7">The sequence shown here is derived from an EMBL/GenBank/DDBJ whole genome shotgun (WGS) entry which is preliminary data.</text>
</comment>
<evidence type="ECO:0000256" key="6">
    <source>
        <dbReference type="SAM" id="Phobius"/>
    </source>
</evidence>
<feature type="transmembrane region" description="Helical" evidence="6">
    <location>
        <begin position="380"/>
        <end position="400"/>
    </location>
</feature>
<reference evidence="7" key="1">
    <citation type="submission" date="2020-03" db="EMBL/GenBank/DDBJ databases">
        <title>Draft sequencing of Paenibacilllus sp. S3N08.</title>
        <authorList>
            <person name="Kim D.-U."/>
        </authorList>
    </citation>
    <scope>NUCLEOTIDE SEQUENCE</scope>
    <source>
        <strain evidence="7">S3N08</strain>
    </source>
</reference>
<dbReference type="InterPro" id="IPR024923">
    <property type="entry name" value="PG_synth_SpoVB"/>
</dbReference>
<sequence>MGSRNFVVHVILRMVAIFLVKLMGFFVRIPLFRALGPEGIGLYQMVYAFYGLMLTLITGGIPTALALSTAGDKQHGNRMMRRFSGYFILFGLVFSLLCYLLSDKIAHFMGNRDLEFALRCTAPAIAIVPLLSLLRGYLQGNERHGILAVSELIEQAVRISVLLILVLLWVHYGVSYAVGGAMLGAFSGATLALFFVLVLLNRGTASPKRFVGHKGIPDEMSIFFYASLTISATRLLIPFSDFLDAIIVPKRIQASGLSLVEATSMYGEISGMGSLVVYMPSLLTSAIAFALSTRLTSNWRSNQITAYQKHSILALEIAALWGVGATLIMIFHATDLSLIFYSTTAASKSIQYLCLAPLLCGIREMSTIILWASGQKKAPLIGLVLGISGSVLCNYFLIAIPGLSYTGTAMGILVLEAIAATWNLYMIKKGFSLGLGSILMKCMALTIFVLAEIWLFRIIFSNGDHRSFLQSTGEMTLLFTTVFLYLMYRFNRSRDSIS</sequence>
<feature type="transmembrane region" description="Helical" evidence="6">
    <location>
        <begin position="176"/>
        <end position="201"/>
    </location>
</feature>
<evidence type="ECO:0000313" key="7">
    <source>
        <dbReference type="EMBL" id="NHN31515.1"/>
    </source>
</evidence>
<feature type="transmembrane region" description="Helical" evidence="6">
    <location>
        <begin position="7"/>
        <end position="27"/>
    </location>
</feature>
<name>A0ABX0JCU5_9BACL</name>
<organism evidence="7 8">
    <name type="scientific">Paenibacillus agricola</name>
    <dbReference type="NCBI Taxonomy" id="2716264"/>
    <lineage>
        <taxon>Bacteria</taxon>
        <taxon>Bacillati</taxon>
        <taxon>Bacillota</taxon>
        <taxon>Bacilli</taxon>
        <taxon>Bacillales</taxon>
        <taxon>Paenibacillaceae</taxon>
        <taxon>Paenibacillus</taxon>
    </lineage>
</organism>
<dbReference type="Proteomes" id="UP001165962">
    <property type="component" value="Unassembled WGS sequence"/>
</dbReference>
<keyword evidence="5 6" id="KW-0472">Membrane</keyword>
<dbReference type="InterPro" id="IPR050833">
    <property type="entry name" value="Poly_Biosynth_Transport"/>
</dbReference>
<keyword evidence="4 6" id="KW-1133">Transmembrane helix</keyword>
<dbReference type="Pfam" id="PF01943">
    <property type="entry name" value="Polysacc_synt"/>
    <property type="match status" value="1"/>
</dbReference>
<dbReference type="InterPro" id="IPR002797">
    <property type="entry name" value="Polysacc_synth"/>
</dbReference>
<gene>
    <name evidence="7" type="ORF">G9U52_16910</name>
</gene>
<keyword evidence="3 6" id="KW-0812">Transmembrane</keyword>
<evidence type="ECO:0000256" key="4">
    <source>
        <dbReference type="ARBA" id="ARBA00022989"/>
    </source>
</evidence>
<feature type="transmembrane region" description="Helical" evidence="6">
    <location>
        <begin position="406"/>
        <end position="426"/>
    </location>
</feature>